<dbReference type="EMBL" id="FN555004">
    <property type="protein sequence ID" value="CBG39677.1"/>
    <property type="molecule type" value="Genomic_DNA"/>
</dbReference>
<protein>
    <submittedName>
        <fullName evidence="1">Putative outer membrane protein</fullName>
    </submittedName>
</protein>
<evidence type="ECO:0000313" key="2">
    <source>
        <dbReference type="Proteomes" id="UP000001522"/>
    </source>
</evidence>
<dbReference type="RefSeq" id="WP_013022768.1">
    <property type="nucleotide sequence ID" value="NC_013949.1"/>
</dbReference>
<keyword evidence="2" id="KW-1185">Reference proteome</keyword>
<dbReference type="KEGG" id="hms:HMU04150"/>
<dbReference type="Gene3D" id="2.40.160.20">
    <property type="match status" value="1"/>
</dbReference>
<accession>D3UGQ6</accession>
<dbReference type="AlphaFoldDB" id="D3UGQ6"/>
<dbReference type="Pfam" id="PF01856">
    <property type="entry name" value="HP_OMP"/>
    <property type="match status" value="1"/>
</dbReference>
<dbReference type="Proteomes" id="UP000001522">
    <property type="component" value="Chromosome"/>
</dbReference>
<organism evidence="1 2">
    <name type="scientific">Helicobacter mustelae (strain ATCC 43772 / CCUG 25715 / CIP 103759 / LMG 18044 / NCTC 12198 / R85-136P)</name>
    <name type="common">Campylobacter mustelae</name>
    <dbReference type="NCBI Taxonomy" id="679897"/>
    <lineage>
        <taxon>Bacteria</taxon>
        <taxon>Pseudomonadati</taxon>
        <taxon>Campylobacterota</taxon>
        <taxon>Epsilonproteobacteria</taxon>
        <taxon>Campylobacterales</taxon>
        <taxon>Helicobacteraceae</taxon>
        <taxon>Helicobacter</taxon>
    </lineage>
</organism>
<gene>
    <name evidence="1" type="ordered locus">HMU04150</name>
</gene>
<dbReference type="STRING" id="679897.HMU04150"/>
<dbReference type="HOGENOM" id="CLU_123278_0_0_7"/>
<dbReference type="InterPro" id="IPR002718">
    <property type="entry name" value="OMP_Helicobacter"/>
</dbReference>
<name>D3UGQ6_HELM1</name>
<proteinExistence type="predicted"/>
<evidence type="ECO:0000313" key="1">
    <source>
        <dbReference type="EMBL" id="CBG39677.1"/>
    </source>
</evidence>
<reference evidence="1 2" key="1">
    <citation type="journal article" date="2010" name="BMC Genomics">
        <title>Comparative genomics and proteomics of Helicobacter mustelae, an ulcerogenic and carcinogenic gastric pathogen.</title>
        <authorList>
            <person name="O'Toole P.W."/>
            <person name="Snelling W.J."/>
            <person name="Canchaya C."/>
            <person name="Forde B.M."/>
            <person name="Hardie K.R."/>
            <person name="Josenhans C."/>
            <person name="Graham R.L.J."/>
            <person name="McMullan G."/>
            <person name="Parkhill J."/>
            <person name="Belda E."/>
            <person name="Bentley S.D."/>
        </authorList>
    </citation>
    <scope>NUCLEOTIDE SEQUENCE [LARGE SCALE GENOMIC DNA]</scope>
    <source>
        <strain evidence="2">ATCC 43772 / LMG 18044 / NCTC 12198 / 12198</strain>
    </source>
</reference>
<sequence length="189" mass="20863">MRLVLILLLACLGLRAYDRHNLFVGVGIGFIKDIIVPQSPQGKRRFSNRFIGAWNIQGGYEYKPLRIVGVRAYLQSVMGIAPSGLGTSITTQLSVNTDVLFNFFHQKEKAFGVYGGIGFGYTQKQELVVQNNGNNAKTAYGLFLFNVGLEAAIDDNNHVQLGVKIPAFTAPRRASPVPLDVMLSYNYSF</sequence>